<accession>A0A8J6XLK1</accession>
<dbReference type="RefSeq" id="WP_190836080.1">
    <property type="nucleotide sequence ID" value="NZ_CAWPPI010000104.1"/>
</dbReference>
<name>A0A8J6XLK1_9CYAN</name>
<keyword evidence="2" id="KW-1185">Reference proteome</keyword>
<sequence>MTQDVFFYRQKVLPEKISQLFSREEVYEAVKSLLAKKDLEKDSKLRKKLFEEVDLKLVQISAYSEEIDKLLTKEINFINQHSRFFMMNEKMWKAIKKEIFCLYSTIETNQTVKYKSDSNIDEQLNELCQQNNFLIMIEYKILEELYNKNLLFVNIQ</sequence>
<evidence type="ECO:0000313" key="2">
    <source>
        <dbReference type="Proteomes" id="UP000629098"/>
    </source>
</evidence>
<dbReference type="EMBL" id="JACXAE010000104">
    <property type="protein sequence ID" value="MBD2777008.1"/>
    <property type="molecule type" value="Genomic_DNA"/>
</dbReference>
<proteinExistence type="predicted"/>
<reference evidence="1" key="1">
    <citation type="submission" date="2020-09" db="EMBL/GenBank/DDBJ databases">
        <title>Iningainema tapete sp. nov. (Scytonemataceae, Cyanobacteria) from greenhouses in central Florida (USA) produces two types of nodularin with biosynthetic potential for microcystin-LR and anabaenopeptins.</title>
        <authorList>
            <person name="Berthold D.E."/>
            <person name="Lefler F.W."/>
            <person name="Huang I.-S."/>
            <person name="Abdulla H."/>
            <person name="Zimba P.V."/>
            <person name="Laughinghouse H.D. IV."/>
        </authorList>
    </citation>
    <scope>NUCLEOTIDE SEQUENCE</scope>
    <source>
        <strain evidence="1">BLCCT55</strain>
    </source>
</reference>
<gene>
    <name evidence="1" type="ORF">ICL16_34400</name>
</gene>
<organism evidence="1 2">
    <name type="scientific">Iningainema tapete BLCC-T55</name>
    <dbReference type="NCBI Taxonomy" id="2748662"/>
    <lineage>
        <taxon>Bacteria</taxon>
        <taxon>Bacillati</taxon>
        <taxon>Cyanobacteriota</taxon>
        <taxon>Cyanophyceae</taxon>
        <taxon>Nostocales</taxon>
        <taxon>Scytonemataceae</taxon>
        <taxon>Iningainema tapete</taxon>
    </lineage>
</organism>
<protein>
    <submittedName>
        <fullName evidence="1">Uncharacterized protein</fullName>
    </submittedName>
</protein>
<evidence type="ECO:0000313" key="1">
    <source>
        <dbReference type="EMBL" id="MBD2777008.1"/>
    </source>
</evidence>
<comment type="caution">
    <text evidence="1">The sequence shown here is derived from an EMBL/GenBank/DDBJ whole genome shotgun (WGS) entry which is preliminary data.</text>
</comment>
<dbReference type="AlphaFoldDB" id="A0A8J6XLK1"/>
<dbReference type="Proteomes" id="UP000629098">
    <property type="component" value="Unassembled WGS sequence"/>
</dbReference>